<dbReference type="Proteomes" id="UP000184204">
    <property type="component" value="Unassembled WGS sequence"/>
</dbReference>
<keyword evidence="5" id="KW-1185">Reference proteome</keyword>
<dbReference type="RefSeq" id="WP_236782372.1">
    <property type="nucleotide sequence ID" value="NZ_CP014223.1"/>
</dbReference>
<dbReference type="PANTHER" id="PTHR40114">
    <property type="entry name" value="SLR0698 PROTEIN"/>
    <property type="match status" value="1"/>
</dbReference>
<keyword evidence="3" id="KW-0378">Hydrolase</keyword>
<dbReference type="EC" id="3.6.1.25" evidence="3"/>
<dbReference type="KEGG" id="cpro:CPRO_04520"/>
<dbReference type="PIRSF" id="PIRSF016487">
    <property type="entry name" value="CYTH_UCP016487"/>
    <property type="match status" value="1"/>
</dbReference>
<gene>
    <name evidence="3" type="ORF">CPRO_04520</name>
    <name evidence="4" type="ORF">SAMN02745151_01835</name>
</gene>
<dbReference type="PANTHER" id="PTHR40114:SF1">
    <property type="entry name" value="SLR0698 PROTEIN"/>
    <property type="match status" value="1"/>
</dbReference>
<evidence type="ECO:0000313" key="5">
    <source>
        <dbReference type="Proteomes" id="UP000068026"/>
    </source>
</evidence>
<feature type="domain" description="CYTH" evidence="2">
    <location>
        <begin position="10"/>
        <end position="159"/>
    </location>
</feature>
<protein>
    <submittedName>
        <fullName evidence="4">CYTH domain-containing protein</fullName>
    </submittedName>
    <submittedName>
        <fullName evidence="3">Inorganic triphosphatase</fullName>
        <ecNumber evidence="3">3.6.1.25</ecNumber>
    </submittedName>
</protein>
<proteinExistence type="predicted"/>
<dbReference type="SUPFAM" id="SSF55154">
    <property type="entry name" value="CYTH-like phosphatases"/>
    <property type="match status" value="1"/>
</dbReference>
<evidence type="ECO:0000313" key="4">
    <source>
        <dbReference type="EMBL" id="SHE79702.1"/>
    </source>
</evidence>
<feature type="active site" description="Proton acceptor" evidence="1">
    <location>
        <position position="38"/>
    </location>
</feature>
<dbReference type="PROSITE" id="PS51707">
    <property type="entry name" value="CYTH"/>
    <property type="match status" value="1"/>
</dbReference>
<dbReference type="InterPro" id="IPR033469">
    <property type="entry name" value="CYTH-like_dom_sf"/>
</dbReference>
<dbReference type="CDD" id="cd07761">
    <property type="entry name" value="CYTH-like_CthTTM-like"/>
    <property type="match status" value="1"/>
</dbReference>
<dbReference type="InterPro" id="IPR023577">
    <property type="entry name" value="CYTH_domain"/>
</dbReference>
<reference evidence="6" key="3">
    <citation type="submission" date="2016-11" db="EMBL/GenBank/DDBJ databases">
        <authorList>
            <person name="Jaros S."/>
            <person name="Januszkiewicz K."/>
            <person name="Wedrychowicz H."/>
        </authorList>
    </citation>
    <scope>NUCLEOTIDE SEQUENCE [LARGE SCALE GENOMIC DNA]</scope>
    <source>
        <strain evidence="6">DSM 1682</strain>
    </source>
</reference>
<dbReference type="GO" id="GO:0050355">
    <property type="term" value="F:inorganic triphosphate phosphatase activity"/>
    <property type="evidence" value="ECO:0007669"/>
    <property type="project" value="UniProtKB-EC"/>
</dbReference>
<dbReference type="AlphaFoldDB" id="A0A110A6U8"/>
<dbReference type="Gene3D" id="2.40.320.10">
    <property type="entry name" value="Hypothetical Protein Pfu-838710-001"/>
    <property type="match status" value="1"/>
</dbReference>
<dbReference type="Pfam" id="PF01928">
    <property type="entry name" value="CYTH"/>
    <property type="match status" value="1"/>
</dbReference>
<dbReference type="SMART" id="SM01118">
    <property type="entry name" value="CYTH"/>
    <property type="match status" value="1"/>
</dbReference>
<reference evidence="3 5" key="1">
    <citation type="journal article" date="2016" name="Genome Announc.">
        <title>Complete Genome Sequence of the Amino Acid-Fermenting Clostridium propionicum X2 (DSM 1682).</title>
        <authorList>
            <person name="Poehlein A."/>
            <person name="Schlien K."/>
            <person name="Chowdhury N.P."/>
            <person name="Gottschalk G."/>
            <person name="Buckel W."/>
            <person name="Daniel R."/>
        </authorList>
    </citation>
    <scope>NUCLEOTIDE SEQUENCE [LARGE SCALE GENOMIC DNA]</scope>
    <source>
        <strain evidence="3 5">X2</strain>
    </source>
</reference>
<dbReference type="InterPro" id="IPR012042">
    <property type="entry name" value="NeuTTM/CthTTM-like"/>
</dbReference>
<reference evidence="4" key="4">
    <citation type="submission" date="2016-11" db="EMBL/GenBank/DDBJ databases">
        <authorList>
            <person name="Varghese N."/>
            <person name="Submissions S."/>
        </authorList>
    </citation>
    <scope>NUCLEOTIDE SEQUENCE</scope>
    <source>
        <strain evidence="4">DSM 1682</strain>
    </source>
</reference>
<dbReference type="Proteomes" id="UP000068026">
    <property type="component" value="Chromosome"/>
</dbReference>
<organism evidence="4 6">
    <name type="scientific">Anaerotignum propionicum DSM 1682</name>
    <dbReference type="NCBI Taxonomy" id="991789"/>
    <lineage>
        <taxon>Bacteria</taxon>
        <taxon>Bacillati</taxon>
        <taxon>Bacillota</taxon>
        <taxon>Clostridia</taxon>
        <taxon>Lachnospirales</taxon>
        <taxon>Anaerotignaceae</taxon>
        <taxon>Anaerotignum</taxon>
    </lineage>
</organism>
<name>A0A110A6U8_ANAPI</name>
<sequence>MLEKTIWGDNLEIERKFLTKEIPFSLDKFLCKQIIQAYVSFQPTIRIRKSQEQFFLTVKGKGHVAREEFEIEINQHEFEGLLKKTDGNCIRKKRYYIPIESGYTAELDLYEGELEGLMTTEVEFPTLEEAETFVAPWWFGKDISLEMGYKNTALALYGKPKEEV</sequence>
<evidence type="ECO:0000256" key="1">
    <source>
        <dbReference type="PIRSR" id="PIRSR016487-1"/>
    </source>
</evidence>
<reference evidence="5" key="2">
    <citation type="submission" date="2016-01" db="EMBL/GenBank/DDBJ databases">
        <authorList>
            <person name="Poehlein A."/>
            <person name="Schlien K."/>
            <person name="Gottschalk G."/>
            <person name="Buckel W."/>
            <person name="Daniel R."/>
        </authorList>
    </citation>
    <scope>NUCLEOTIDE SEQUENCE [LARGE SCALE GENOMIC DNA]</scope>
    <source>
        <strain evidence="5">X2</strain>
    </source>
</reference>
<dbReference type="EMBL" id="FQUA01000007">
    <property type="protein sequence ID" value="SHE79702.1"/>
    <property type="molecule type" value="Genomic_DNA"/>
</dbReference>
<evidence type="ECO:0000313" key="3">
    <source>
        <dbReference type="EMBL" id="AMJ40061.1"/>
    </source>
</evidence>
<evidence type="ECO:0000313" key="6">
    <source>
        <dbReference type="Proteomes" id="UP000184204"/>
    </source>
</evidence>
<evidence type="ECO:0000259" key="2">
    <source>
        <dbReference type="PROSITE" id="PS51707"/>
    </source>
</evidence>
<dbReference type="EMBL" id="CP014223">
    <property type="protein sequence ID" value="AMJ40061.1"/>
    <property type="molecule type" value="Genomic_DNA"/>
</dbReference>
<accession>A0A110A6U8</accession>